<comment type="caution">
    <text evidence="1">The sequence shown here is derived from an EMBL/GenBank/DDBJ whole genome shotgun (WGS) entry which is preliminary data.</text>
</comment>
<dbReference type="EMBL" id="BORQ01000003">
    <property type="protein sequence ID" value="GIO31702.1"/>
    <property type="molecule type" value="Genomic_DNA"/>
</dbReference>
<evidence type="ECO:0000313" key="2">
    <source>
        <dbReference type="Proteomes" id="UP000679779"/>
    </source>
</evidence>
<sequence>MKNPYDKNAKPFEITIADEMLWNLIEVDRIYFSSYETYGNGDVKLEMIKYPDDASPKK</sequence>
<dbReference type="AlphaFoldDB" id="A0A919XJ58"/>
<keyword evidence="2" id="KW-1185">Reference proteome</keyword>
<evidence type="ECO:0000313" key="1">
    <source>
        <dbReference type="EMBL" id="GIO31702.1"/>
    </source>
</evidence>
<proteinExistence type="predicted"/>
<gene>
    <name evidence="1" type="ORF">J2TS6_28430</name>
</gene>
<name>A0A919XJ58_9BACL</name>
<dbReference type="RefSeq" id="WP_160042609.1">
    <property type="nucleotide sequence ID" value="NZ_BORQ01000003.1"/>
</dbReference>
<accession>A0A919XJ58</accession>
<reference evidence="1" key="1">
    <citation type="submission" date="2021-03" db="EMBL/GenBank/DDBJ databases">
        <title>Antimicrobial resistance genes in bacteria isolated from Japanese honey, and their potential for conferring macrolide and lincosamide resistance in the American foulbrood pathogen Paenibacillus larvae.</title>
        <authorList>
            <person name="Okamoto M."/>
            <person name="Kumagai M."/>
            <person name="Kanamori H."/>
            <person name="Takamatsu D."/>
        </authorList>
    </citation>
    <scope>NUCLEOTIDE SEQUENCE</scope>
    <source>
        <strain evidence="1">J2TS6</strain>
    </source>
</reference>
<protein>
    <submittedName>
        <fullName evidence="1">Uncharacterized protein</fullName>
    </submittedName>
</protein>
<organism evidence="1 2">
    <name type="scientific">Paenibacillus albilobatus</name>
    <dbReference type="NCBI Taxonomy" id="2716884"/>
    <lineage>
        <taxon>Bacteria</taxon>
        <taxon>Bacillati</taxon>
        <taxon>Bacillota</taxon>
        <taxon>Bacilli</taxon>
        <taxon>Bacillales</taxon>
        <taxon>Paenibacillaceae</taxon>
        <taxon>Paenibacillus</taxon>
    </lineage>
</organism>
<dbReference type="Proteomes" id="UP000679779">
    <property type="component" value="Unassembled WGS sequence"/>
</dbReference>